<dbReference type="PANTHER" id="PTHR46609:SF6">
    <property type="entry name" value="EXONUCLEASE, PHAGE-TYPE_RECB, C-TERMINAL DOMAIN-CONTAINING PROTEIN-RELATED"/>
    <property type="match status" value="1"/>
</dbReference>
<name>A0A6C0LKW5_9ZZZZ</name>
<protein>
    <recommendedName>
        <fullName evidence="1">YqaJ viral recombinase domain-containing protein</fullName>
    </recommendedName>
</protein>
<sequence length="462" mass="55371">MEINDHTHIDTQIHHDDINNFDDHHDNKLTLSIEKYEKMVNVEYEIKRDNHNILNYIYDMATEYIEDNILHMSSENFEEVFHENLHNLLFSTIENSYNVDEELYEYLMMPEIIINRAINLIYNKYIPKRHYNTTFIRNNTEHNIERLTDKINFVQTCIQPDQRTKEWYEFRHGIITASSAWKAFDTQSLYNSLVYEKCCPCKSPDASQTVYINTETTLHWGQKYEPLSTMLYEHIYNTQIGEFGCIRHNKYSFIGASPDGINIKLGNPRYGRMLEIKNIVNREIKQNPKKEYWIQMQLQMEVCNLNECDFLETRFKEYDSLEEYINDGNGEYTSNGNYKGKMLLFYNNNKPVYEYYCKEIHNDYNEWESDQFNKHQDLLFMKTIYWKVDEISCILVLRNKQWFSSALHILENMWTIIKDERVNGYEHRAPKRRAKKNSISTENKCHITLSDSAKNNITNDGN</sequence>
<organism evidence="2">
    <name type="scientific">viral metagenome</name>
    <dbReference type="NCBI Taxonomy" id="1070528"/>
    <lineage>
        <taxon>unclassified sequences</taxon>
        <taxon>metagenomes</taxon>
        <taxon>organismal metagenomes</taxon>
    </lineage>
</organism>
<feature type="domain" description="YqaJ viral recombinase" evidence="1">
    <location>
        <begin position="166"/>
        <end position="304"/>
    </location>
</feature>
<accession>A0A6C0LKW5</accession>
<dbReference type="InterPro" id="IPR019080">
    <property type="entry name" value="YqaJ_viral_recombinase"/>
</dbReference>
<dbReference type="PANTHER" id="PTHR46609">
    <property type="entry name" value="EXONUCLEASE, PHAGE-TYPE/RECB, C-TERMINAL DOMAIN-CONTAINING PROTEIN"/>
    <property type="match status" value="1"/>
</dbReference>
<dbReference type="EMBL" id="MN740497">
    <property type="protein sequence ID" value="QHU29832.1"/>
    <property type="molecule type" value="Genomic_DNA"/>
</dbReference>
<dbReference type="CDD" id="cd22343">
    <property type="entry name" value="PDDEXK_lambda_exonuclease-like"/>
    <property type="match status" value="1"/>
</dbReference>
<proteinExistence type="predicted"/>
<reference evidence="2" key="1">
    <citation type="journal article" date="2020" name="Nature">
        <title>Giant virus diversity and host interactions through global metagenomics.</title>
        <authorList>
            <person name="Schulz F."/>
            <person name="Roux S."/>
            <person name="Paez-Espino D."/>
            <person name="Jungbluth S."/>
            <person name="Walsh D.A."/>
            <person name="Denef V.J."/>
            <person name="McMahon K.D."/>
            <person name="Konstantinidis K.T."/>
            <person name="Eloe-Fadrosh E.A."/>
            <person name="Kyrpides N.C."/>
            <person name="Woyke T."/>
        </authorList>
    </citation>
    <scope>NUCLEOTIDE SEQUENCE</scope>
    <source>
        <strain evidence="2">GVMAG-M-3300027810-10</strain>
    </source>
</reference>
<dbReference type="SUPFAM" id="SSF52980">
    <property type="entry name" value="Restriction endonuclease-like"/>
    <property type="match status" value="1"/>
</dbReference>
<dbReference type="AlphaFoldDB" id="A0A6C0LKW5"/>
<evidence type="ECO:0000313" key="2">
    <source>
        <dbReference type="EMBL" id="QHU29832.1"/>
    </source>
</evidence>
<dbReference type="Gene3D" id="3.90.320.10">
    <property type="match status" value="1"/>
</dbReference>
<dbReference type="InterPro" id="IPR051703">
    <property type="entry name" value="NF-kappa-B_Signaling_Reg"/>
</dbReference>
<dbReference type="Pfam" id="PF09588">
    <property type="entry name" value="YqaJ"/>
    <property type="match status" value="1"/>
</dbReference>
<dbReference type="InterPro" id="IPR011604">
    <property type="entry name" value="PDDEXK-like_dom_sf"/>
</dbReference>
<dbReference type="InterPro" id="IPR011335">
    <property type="entry name" value="Restrct_endonuc-II-like"/>
</dbReference>
<evidence type="ECO:0000259" key="1">
    <source>
        <dbReference type="Pfam" id="PF09588"/>
    </source>
</evidence>